<feature type="compositionally biased region" description="Polar residues" evidence="1">
    <location>
        <begin position="100"/>
        <end position="109"/>
    </location>
</feature>
<reference evidence="2" key="1">
    <citation type="submission" date="2020-01" db="EMBL/GenBank/DDBJ databases">
        <authorList>
            <person name="Mishra B."/>
        </authorList>
    </citation>
    <scope>NUCLEOTIDE SEQUENCE [LARGE SCALE GENOMIC DNA]</scope>
</reference>
<feature type="region of interest" description="Disordered" evidence="1">
    <location>
        <begin position="44"/>
        <end position="109"/>
    </location>
</feature>
<keyword evidence="3" id="KW-1185">Reference proteome</keyword>
<dbReference type="OrthoDB" id="1435400at2759"/>
<name>A0A6D2KKN0_9BRAS</name>
<comment type="caution">
    <text evidence="2">The sequence shown here is derived from an EMBL/GenBank/DDBJ whole genome shotgun (WGS) entry which is preliminary data.</text>
</comment>
<evidence type="ECO:0000313" key="2">
    <source>
        <dbReference type="EMBL" id="CAA7055039.1"/>
    </source>
</evidence>
<proteinExistence type="predicted"/>
<dbReference type="AlphaFoldDB" id="A0A6D2KKN0"/>
<gene>
    <name evidence="2" type="ORF">MERR_LOCUS42275</name>
</gene>
<dbReference type="EMBL" id="CACVBM020001606">
    <property type="protein sequence ID" value="CAA7055039.1"/>
    <property type="molecule type" value="Genomic_DNA"/>
</dbReference>
<protein>
    <submittedName>
        <fullName evidence="2">Uncharacterized protein</fullName>
    </submittedName>
</protein>
<evidence type="ECO:0000313" key="3">
    <source>
        <dbReference type="Proteomes" id="UP000467841"/>
    </source>
</evidence>
<accession>A0A6D2KKN0</accession>
<organism evidence="2 3">
    <name type="scientific">Microthlaspi erraticum</name>
    <dbReference type="NCBI Taxonomy" id="1685480"/>
    <lineage>
        <taxon>Eukaryota</taxon>
        <taxon>Viridiplantae</taxon>
        <taxon>Streptophyta</taxon>
        <taxon>Embryophyta</taxon>
        <taxon>Tracheophyta</taxon>
        <taxon>Spermatophyta</taxon>
        <taxon>Magnoliopsida</taxon>
        <taxon>eudicotyledons</taxon>
        <taxon>Gunneridae</taxon>
        <taxon>Pentapetalae</taxon>
        <taxon>rosids</taxon>
        <taxon>malvids</taxon>
        <taxon>Brassicales</taxon>
        <taxon>Brassicaceae</taxon>
        <taxon>Coluteocarpeae</taxon>
        <taxon>Microthlaspi</taxon>
    </lineage>
</organism>
<dbReference type="Proteomes" id="UP000467841">
    <property type="component" value="Unassembled WGS sequence"/>
</dbReference>
<evidence type="ECO:0000256" key="1">
    <source>
        <dbReference type="SAM" id="MobiDB-lite"/>
    </source>
</evidence>
<sequence length="109" mass="12593">MKAVISSFHQCVKFPTPSGIFTLRGNQRVTRSCFLQERKLRTASSFMVIEPSNQPPREEPEPTSDTRQQVRHTRRDTTSPADSSTKSWRRPTWKSDLRLNMSTKNPRSS</sequence>